<dbReference type="Proteomes" id="UP001293254">
    <property type="component" value="Unassembled WGS sequence"/>
</dbReference>
<dbReference type="EMBL" id="JACGWO010000001">
    <property type="protein sequence ID" value="KAK4438615.1"/>
    <property type="molecule type" value="Genomic_DNA"/>
</dbReference>
<keyword evidence="3" id="KW-1185">Reference proteome</keyword>
<dbReference type="Pfam" id="PF14392">
    <property type="entry name" value="zf-CCHC_4"/>
    <property type="match status" value="1"/>
</dbReference>
<comment type="caution">
    <text evidence="2">The sequence shown here is derived from an EMBL/GenBank/DDBJ whole genome shotgun (WGS) entry which is preliminary data.</text>
</comment>
<organism evidence="2 3">
    <name type="scientific">Sesamum alatum</name>
    <dbReference type="NCBI Taxonomy" id="300844"/>
    <lineage>
        <taxon>Eukaryota</taxon>
        <taxon>Viridiplantae</taxon>
        <taxon>Streptophyta</taxon>
        <taxon>Embryophyta</taxon>
        <taxon>Tracheophyta</taxon>
        <taxon>Spermatophyta</taxon>
        <taxon>Magnoliopsida</taxon>
        <taxon>eudicotyledons</taxon>
        <taxon>Gunneridae</taxon>
        <taxon>Pentapetalae</taxon>
        <taxon>asterids</taxon>
        <taxon>lamiids</taxon>
        <taxon>Lamiales</taxon>
        <taxon>Pedaliaceae</taxon>
        <taxon>Sesamum</taxon>
    </lineage>
</organism>
<protein>
    <recommendedName>
        <fullName evidence="1">Zinc knuckle CX2CX4HX4C domain-containing protein</fullName>
    </recommendedName>
</protein>
<gene>
    <name evidence="2" type="ORF">Salat_0196000</name>
</gene>
<sequence>MAEFIGNQLGQFRELDLEAGRHSWGSARRIQVGLDIQKPLRRVLKLRTLLGAESLISFTYERLPNFCYWCKQLGYITKFCECKLEPRFNEKQDPLSFSPWLRATTLAGLRS</sequence>
<evidence type="ECO:0000259" key="1">
    <source>
        <dbReference type="Pfam" id="PF14392"/>
    </source>
</evidence>
<dbReference type="InterPro" id="IPR025836">
    <property type="entry name" value="Zn_knuckle_CX2CX4HX4C"/>
</dbReference>
<dbReference type="AlphaFoldDB" id="A0AAE1YXK8"/>
<evidence type="ECO:0000313" key="2">
    <source>
        <dbReference type="EMBL" id="KAK4438615.1"/>
    </source>
</evidence>
<reference evidence="2" key="1">
    <citation type="submission" date="2020-06" db="EMBL/GenBank/DDBJ databases">
        <authorList>
            <person name="Li T."/>
            <person name="Hu X."/>
            <person name="Zhang T."/>
            <person name="Song X."/>
            <person name="Zhang H."/>
            <person name="Dai N."/>
            <person name="Sheng W."/>
            <person name="Hou X."/>
            <person name="Wei L."/>
        </authorList>
    </citation>
    <scope>NUCLEOTIDE SEQUENCE</scope>
    <source>
        <strain evidence="2">3651</strain>
        <tissue evidence="2">Leaf</tissue>
    </source>
</reference>
<reference evidence="2" key="2">
    <citation type="journal article" date="2024" name="Plant">
        <title>Genomic evolution and insights into agronomic trait innovations of Sesamum species.</title>
        <authorList>
            <person name="Miao H."/>
            <person name="Wang L."/>
            <person name="Qu L."/>
            <person name="Liu H."/>
            <person name="Sun Y."/>
            <person name="Le M."/>
            <person name="Wang Q."/>
            <person name="Wei S."/>
            <person name="Zheng Y."/>
            <person name="Lin W."/>
            <person name="Duan Y."/>
            <person name="Cao H."/>
            <person name="Xiong S."/>
            <person name="Wang X."/>
            <person name="Wei L."/>
            <person name="Li C."/>
            <person name="Ma Q."/>
            <person name="Ju M."/>
            <person name="Zhao R."/>
            <person name="Li G."/>
            <person name="Mu C."/>
            <person name="Tian Q."/>
            <person name="Mei H."/>
            <person name="Zhang T."/>
            <person name="Gao T."/>
            <person name="Zhang H."/>
        </authorList>
    </citation>
    <scope>NUCLEOTIDE SEQUENCE</scope>
    <source>
        <strain evidence="2">3651</strain>
    </source>
</reference>
<feature type="domain" description="Zinc knuckle CX2CX4HX4C" evidence="1">
    <location>
        <begin position="34"/>
        <end position="81"/>
    </location>
</feature>
<name>A0AAE1YXK8_9LAMI</name>
<proteinExistence type="predicted"/>
<evidence type="ECO:0000313" key="3">
    <source>
        <dbReference type="Proteomes" id="UP001293254"/>
    </source>
</evidence>
<accession>A0AAE1YXK8</accession>